<name>A0A3G5AJM4_9VIRU</name>
<gene>
    <name evidence="1" type="ORF">Satyrvirus43_3</name>
</gene>
<evidence type="ECO:0000313" key="1">
    <source>
        <dbReference type="EMBL" id="AYV85799.1"/>
    </source>
</evidence>
<sequence>MPQALTTCGCEKCIQNDECQIYDDNQFFASWEFECHHCNSGVIAGTLLVSDQRSHNIDKLKRSCCWICPTCNHHEILLVWNKTSPCDNCLQNTVAVMKSYNEENYGKLCCIRCNQPTACP</sequence>
<accession>A0A3G5AJM4</accession>
<organism evidence="1">
    <name type="scientific">Satyrvirus sp</name>
    <dbReference type="NCBI Taxonomy" id="2487771"/>
    <lineage>
        <taxon>Viruses</taxon>
        <taxon>Varidnaviria</taxon>
        <taxon>Bamfordvirae</taxon>
        <taxon>Nucleocytoviricota</taxon>
        <taxon>Megaviricetes</taxon>
        <taxon>Imitervirales</taxon>
        <taxon>Mimiviridae</taxon>
        <taxon>Megamimivirinae</taxon>
    </lineage>
</organism>
<protein>
    <submittedName>
        <fullName evidence="1">Uncharacterized protein</fullName>
    </submittedName>
</protein>
<dbReference type="EMBL" id="MK072479">
    <property type="protein sequence ID" value="AYV85799.1"/>
    <property type="molecule type" value="Genomic_DNA"/>
</dbReference>
<reference evidence="1" key="1">
    <citation type="submission" date="2018-10" db="EMBL/GenBank/DDBJ databases">
        <title>Hidden diversity of soil giant viruses.</title>
        <authorList>
            <person name="Schulz F."/>
            <person name="Alteio L."/>
            <person name="Goudeau D."/>
            <person name="Ryan E.M."/>
            <person name="Malmstrom R.R."/>
            <person name="Blanchard J."/>
            <person name="Woyke T."/>
        </authorList>
    </citation>
    <scope>NUCLEOTIDE SEQUENCE</scope>
    <source>
        <strain evidence="1">SAV1</strain>
    </source>
</reference>
<proteinExistence type="predicted"/>